<organism evidence="2 3">
    <name type="scientific">Intrasporangium calvum</name>
    <dbReference type="NCBI Taxonomy" id="53358"/>
    <lineage>
        <taxon>Bacteria</taxon>
        <taxon>Bacillati</taxon>
        <taxon>Actinomycetota</taxon>
        <taxon>Actinomycetes</taxon>
        <taxon>Micrococcales</taxon>
        <taxon>Intrasporangiaceae</taxon>
        <taxon>Intrasporangium</taxon>
    </lineage>
</organism>
<accession>A0ABT5GCW3</accession>
<evidence type="ECO:0000256" key="1">
    <source>
        <dbReference type="SAM" id="MobiDB-lite"/>
    </source>
</evidence>
<protein>
    <recommendedName>
        <fullName evidence="4">Nucleotide exchange factor GrpE</fullName>
    </recommendedName>
</protein>
<name>A0ABT5GCW3_9MICO</name>
<evidence type="ECO:0000313" key="3">
    <source>
        <dbReference type="Proteomes" id="UP001150259"/>
    </source>
</evidence>
<feature type="region of interest" description="Disordered" evidence="1">
    <location>
        <begin position="1"/>
        <end position="33"/>
    </location>
</feature>
<sequence>MDMELAEQQPGDAEDPVVPTGAATEVPQTGDESIDDSLRDLAAAQAGSLSERIAAGERTHAALQSRLSDLGGA</sequence>
<dbReference type="Proteomes" id="UP001150259">
    <property type="component" value="Unassembled WGS sequence"/>
</dbReference>
<keyword evidence="3" id="KW-1185">Reference proteome</keyword>
<dbReference type="EMBL" id="JAPFQL010000003">
    <property type="protein sequence ID" value="MDC5695964.1"/>
    <property type="molecule type" value="Genomic_DNA"/>
</dbReference>
<comment type="caution">
    <text evidence="2">The sequence shown here is derived from an EMBL/GenBank/DDBJ whole genome shotgun (WGS) entry which is preliminary data.</text>
</comment>
<evidence type="ECO:0000313" key="2">
    <source>
        <dbReference type="EMBL" id="MDC5695964.1"/>
    </source>
</evidence>
<dbReference type="RefSeq" id="WP_272460523.1">
    <property type="nucleotide sequence ID" value="NZ_JAPFQL010000003.1"/>
</dbReference>
<gene>
    <name evidence="2" type="ORF">OO014_01735</name>
</gene>
<proteinExistence type="predicted"/>
<reference evidence="2 3" key="1">
    <citation type="submission" date="2022-11" db="EMBL/GenBank/DDBJ databases">
        <title>Anaerobic phenanthrene biodegradation by a DNRA strain PheN6.</title>
        <authorList>
            <person name="Zhang Z."/>
        </authorList>
    </citation>
    <scope>NUCLEOTIDE SEQUENCE [LARGE SCALE GENOMIC DNA]</scope>
    <source>
        <strain evidence="2 3">PheN6</strain>
    </source>
</reference>
<evidence type="ECO:0008006" key="4">
    <source>
        <dbReference type="Google" id="ProtNLM"/>
    </source>
</evidence>